<accession>A0A4Y8VJG8</accession>
<dbReference type="AlphaFoldDB" id="A0A4Y8VJG8"/>
<dbReference type="GO" id="GO:0016020">
    <property type="term" value="C:membrane"/>
    <property type="evidence" value="ECO:0007669"/>
    <property type="project" value="InterPro"/>
</dbReference>
<dbReference type="PANTHER" id="PTHR34220">
    <property type="entry name" value="SENSOR HISTIDINE KINASE YPDA"/>
    <property type="match status" value="1"/>
</dbReference>
<dbReference type="GO" id="GO:0000155">
    <property type="term" value="F:phosphorelay sensor kinase activity"/>
    <property type="evidence" value="ECO:0007669"/>
    <property type="project" value="InterPro"/>
</dbReference>
<dbReference type="InterPro" id="IPR011990">
    <property type="entry name" value="TPR-like_helical_dom_sf"/>
</dbReference>
<name>A0A4Y8VJG8_9BACT</name>
<protein>
    <submittedName>
        <fullName evidence="3">Tetratricopeptide repeat protein</fullName>
    </submittedName>
</protein>
<dbReference type="InterPro" id="IPR036890">
    <property type="entry name" value="HATPase_C_sf"/>
</dbReference>
<dbReference type="PANTHER" id="PTHR34220:SF7">
    <property type="entry name" value="SENSOR HISTIDINE KINASE YPDA"/>
    <property type="match status" value="1"/>
</dbReference>
<dbReference type="RefSeq" id="WP_134843502.1">
    <property type="nucleotide sequence ID" value="NZ_SGVY01000019.1"/>
</dbReference>
<dbReference type="InterPro" id="IPR050640">
    <property type="entry name" value="Bact_2-comp_sensor_kinase"/>
</dbReference>
<dbReference type="Gene3D" id="1.25.40.10">
    <property type="entry name" value="Tetratricopeptide repeat domain"/>
    <property type="match status" value="1"/>
</dbReference>
<evidence type="ECO:0000256" key="1">
    <source>
        <dbReference type="SAM" id="Phobius"/>
    </source>
</evidence>
<keyword evidence="4" id="KW-1185">Reference proteome</keyword>
<gene>
    <name evidence="3" type="ORF">EXN75_08740</name>
</gene>
<evidence type="ECO:0000259" key="2">
    <source>
        <dbReference type="Pfam" id="PF06580"/>
    </source>
</evidence>
<dbReference type="InterPro" id="IPR019734">
    <property type="entry name" value="TPR_rpt"/>
</dbReference>
<dbReference type="Pfam" id="PF06580">
    <property type="entry name" value="His_kinase"/>
    <property type="match status" value="1"/>
</dbReference>
<keyword evidence="1" id="KW-0812">Transmembrane</keyword>
<feature type="domain" description="Signal transduction histidine kinase internal region" evidence="2">
    <location>
        <begin position="463"/>
        <end position="537"/>
    </location>
</feature>
<keyword evidence="1" id="KW-1133">Transmembrane helix</keyword>
<comment type="caution">
    <text evidence="3">The sequence shown here is derived from an EMBL/GenBank/DDBJ whole genome shotgun (WGS) entry which is preliminary data.</text>
</comment>
<dbReference type="SUPFAM" id="SSF48452">
    <property type="entry name" value="TPR-like"/>
    <property type="match status" value="1"/>
</dbReference>
<reference evidence="3 4" key="1">
    <citation type="submission" date="2019-02" db="EMBL/GenBank/DDBJ databases">
        <title>Draft Genome Sequence of the Prevotella sp. BCRC 81118, Isolated from Human Feces.</title>
        <authorList>
            <person name="Huang C.-H."/>
        </authorList>
    </citation>
    <scope>NUCLEOTIDE SEQUENCE [LARGE SCALE GENOMIC DNA]</scope>
    <source>
        <strain evidence="3 4">BCRC 81118</strain>
    </source>
</reference>
<feature type="transmembrane region" description="Helical" evidence="1">
    <location>
        <begin position="426"/>
        <end position="446"/>
    </location>
</feature>
<evidence type="ECO:0000313" key="4">
    <source>
        <dbReference type="Proteomes" id="UP000297872"/>
    </source>
</evidence>
<dbReference type="GeneID" id="302995373"/>
<dbReference type="Gene3D" id="3.30.565.10">
    <property type="entry name" value="Histidine kinase-like ATPase, C-terminal domain"/>
    <property type="match status" value="1"/>
</dbReference>
<evidence type="ECO:0000313" key="3">
    <source>
        <dbReference type="EMBL" id="TFH80605.1"/>
    </source>
</evidence>
<organism evidence="3 4">
    <name type="scientific">Segatella hominis</name>
    <dbReference type="NCBI Taxonomy" id="2518605"/>
    <lineage>
        <taxon>Bacteria</taxon>
        <taxon>Pseudomonadati</taxon>
        <taxon>Bacteroidota</taxon>
        <taxon>Bacteroidia</taxon>
        <taxon>Bacteroidales</taxon>
        <taxon>Prevotellaceae</taxon>
        <taxon>Segatella</taxon>
    </lineage>
</organism>
<dbReference type="EMBL" id="SGVY01000019">
    <property type="protein sequence ID" value="TFH80605.1"/>
    <property type="molecule type" value="Genomic_DNA"/>
</dbReference>
<dbReference type="OrthoDB" id="908907at2"/>
<dbReference type="InterPro" id="IPR010559">
    <property type="entry name" value="Sig_transdc_His_kin_internal"/>
</dbReference>
<proteinExistence type="predicted"/>
<dbReference type="SMART" id="SM00028">
    <property type="entry name" value="TPR"/>
    <property type="match status" value="2"/>
</dbReference>
<dbReference type="PROSITE" id="PS51257">
    <property type="entry name" value="PROKAR_LIPOPROTEIN"/>
    <property type="match status" value="1"/>
</dbReference>
<dbReference type="SUPFAM" id="SSF55874">
    <property type="entry name" value="ATPase domain of HSP90 chaperone/DNA topoisomerase II/histidine kinase"/>
    <property type="match status" value="1"/>
</dbReference>
<keyword evidence="1" id="KW-0472">Membrane</keyword>
<sequence length="663" mass="76305">MKKNLILFCLLVGLIVACQRPSNTQKTEEELKALSCIDDSVEALSPHAFHMIEKGMKSAQDSLAYYEYYIRKAKVYELSTTPDSSVPIVANTIAFANRQPASPRRNSLLAFAYNLKAVGLHNFRQNPDEVIRLYKEATVLLANSDAKDQLPKVCANLGDAYIFKSQLPEAAAWYRRALFLVDSLKLPSQENITLYLGLATIYLQLNDFDTSLKYYQQTEKYFSLMSVSMQAYYLNNYGNYYYYTRDYKASLQKFLTLKAFLEKHHKTETFDMYLCKLNLADVYLNLGDVVRSEKCLEEIEPWFAKNGNDVAIYYVNSIRIGQAVKRGNMAKVKDILQHEKKLDNMEFNLRQIRNRYLRKYYESIGDYRGAYENLRSDAQMDDSLAHNRLNMRASEIMNRFAQDTIRLHHRLEMEHKNAVVQSANTITVAAVLLVVVIILMFALLFMRSRKQYAQDKMRIMQLRLASVRNRISPHFVFNVLNGKILKSNEQDANELLDLTKLIRANLDLSCRLDVTLREELDFVERYVHVEKQMVGDDFEFRIDQAKAVDADRVRIPSMFVQILVENAFVHGLKGWDGHKSIHIEIDKKEKATSIKVKDNGPGFDIRSVGKKRTGLSVVTQTIAIVNERNKSKMTFSLSNEQKCGKNVGCVATIVIPDNIKLFI</sequence>
<dbReference type="Proteomes" id="UP000297872">
    <property type="component" value="Unassembled WGS sequence"/>
</dbReference>